<protein>
    <submittedName>
        <fullName evidence="2">Uncharacterized protein</fullName>
    </submittedName>
</protein>
<keyword evidence="3" id="KW-1185">Reference proteome</keyword>
<sequence>MRFSIGIAILMAGVASAQNFRVVADILSSVPGQGSQSRTWYGDGNLYVGPFVPTTVSNALNFTIPNYGSSASRPIVGPLPPATEADLPAGTFFAVNTTAGATDPFVFTNDESTLGEGFVANWLRYGTRLLPNIGSLDSRFYLEPTAQPSTWIVTWRAPGASTEGLRAIHLLAIL</sequence>
<feature type="signal peptide" evidence="1">
    <location>
        <begin position="1"/>
        <end position="17"/>
    </location>
</feature>
<dbReference type="AlphaFoldDB" id="A0A084B2H1"/>
<dbReference type="OrthoDB" id="5230873at2759"/>
<proteinExistence type="predicted"/>
<feature type="chain" id="PRO_5001771342" evidence="1">
    <location>
        <begin position="18"/>
        <end position="174"/>
    </location>
</feature>
<evidence type="ECO:0000313" key="3">
    <source>
        <dbReference type="Proteomes" id="UP000028045"/>
    </source>
</evidence>
<dbReference type="EMBL" id="KL648207">
    <property type="protein sequence ID" value="KEY71750.1"/>
    <property type="molecule type" value="Genomic_DNA"/>
</dbReference>
<organism evidence="2 3">
    <name type="scientific">Stachybotrys chartarum (strain CBS 109288 / IBT 7711)</name>
    <name type="common">Toxic black mold</name>
    <name type="synonym">Stilbospora chartarum</name>
    <dbReference type="NCBI Taxonomy" id="1280523"/>
    <lineage>
        <taxon>Eukaryota</taxon>
        <taxon>Fungi</taxon>
        <taxon>Dikarya</taxon>
        <taxon>Ascomycota</taxon>
        <taxon>Pezizomycotina</taxon>
        <taxon>Sordariomycetes</taxon>
        <taxon>Hypocreomycetidae</taxon>
        <taxon>Hypocreales</taxon>
        <taxon>Stachybotryaceae</taxon>
        <taxon>Stachybotrys</taxon>
    </lineage>
</organism>
<dbReference type="HOGENOM" id="CLU_1541109_0_0_1"/>
<evidence type="ECO:0000313" key="2">
    <source>
        <dbReference type="EMBL" id="KEY71750.1"/>
    </source>
</evidence>
<gene>
    <name evidence="2" type="ORF">S7711_10651</name>
</gene>
<keyword evidence="1" id="KW-0732">Signal</keyword>
<reference evidence="2 3" key="1">
    <citation type="journal article" date="2014" name="BMC Genomics">
        <title>Comparative genome sequencing reveals chemotype-specific gene clusters in the toxigenic black mold Stachybotrys.</title>
        <authorList>
            <person name="Semeiks J."/>
            <person name="Borek D."/>
            <person name="Otwinowski Z."/>
            <person name="Grishin N.V."/>
        </authorList>
    </citation>
    <scope>NUCLEOTIDE SEQUENCE [LARGE SCALE GENOMIC DNA]</scope>
    <source>
        <strain evidence="3">CBS 109288 / IBT 7711</strain>
    </source>
</reference>
<accession>A0A084B2H1</accession>
<dbReference type="Proteomes" id="UP000028045">
    <property type="component" value="Unassembled WGS sequence"/>
</dbReference>
<name>A0A084B2H1_STACB</name>
<evidence type="ECO:0000256" key="1">
    <source>
        <dbReference type="SAM" id="SignalP"/>
    </source>
</evidence>